<evidence type="ECO:0000256" key="6">
    <source>
        <dbReference type="ARBA" id="ARBA00022989"/>
    </source>
</evidence>
<evidence type="ECO:0000313" key="10">
    <source>
        <dbReference type="EMBL" id="NWJ48542.1"/>
    </source>
</evidence>
<evidence type="ECO:0000256" key="5">
    <source>
        <dbReference type="ARBA" id="ARBA00022748"/>
    </source>
</evidence>
<name>A0A8T7M9B7_9CHLR</name>
<evidence type="ECO:0000256" key="1">
    <source>
        <dbReference type="ARBA" id="ARBA00004141"/>
    </source>
</evidence>
<dbReference type="PANTHER" id="PTHR30071:SF1">
    <property type="entry name" value="CYTOCHROME B_B6 PROTEIN-RELATED"/>
    <property type="match status" value="1"/>
</dbReference>
<dbReference type="PANTHER" id="PTHR30071">
    <property type="entry name" value="HEME EXPORTER PROTEIN C"/>
    <property type="match status" value="1"/>
</dbReference>
<proteinExistence type="inferred from homology"/>
<evidence type="ECO:0000313" key="12">
    <source>
        <dbReference type="Proteomes" id="UP000521676"/>
    </source>
</evidence>
<organism evidence="10 12">
    <name type="scientific">Candidatus Chlorohelix allophototropha</name>
    <dbReference type="NCBI Taxonomy" id="3003348"/>
    <lineage>
        <taxon>Bacteria</taxon>
        <taxon>Bacillati</taxon>
        <taxon>Chloroflexota</taxon>
        <taxon>Chloroflexia</taxon>
        <taxon>Candidatus Chloroheliales</taxon>
        <taxon>Candidatus Chloroheliaceae</taxon>
        <taxon>Candidatus Chlorohelix</taxon>
    </lineage>
</organism>
<dbReference type="AlphaFoldDB" id="A0A8T7M9B7"/>
<reference evidence="11" key="2">
    <citation type="journal article" date="2024" name="Nature">
        <title>Anoxygenic phototroph of the Chloroflexota uses a type I reaction centre.</title>
        <authorList>
            <person name="Tsuji J.M."/>
            <person name="Shaw N.A."/>
            <person name="Nagashima S."/>
            <person name="Venkiteswaran J.J."/>
            <person name="Schiff S.L."/>
            <person name="Watanabe T."/>
            <person name="Fukui M."/>
            <person name="Hanada S."/>
            <person name="Tank M."/>
            <person name="Neufeld J.D."/>
        </authorList>
    </citation>
    <scope>NUCLEOTIDE SEQUENCE</scope>
    <source>
        <strain evidence="11">L227-S17</strain>
    </source>
</reference>
<evidence type="ECO:0000256" key="3">
    <source>
        <dbReference type="ARBA" id="ARBA00016463"/>
    </source>
</evidence>
<evidence type="ECO:0000256" key="8">
    <source>
        <dbReference type="SAM" id="Phobius"/>
    </source>
</evidence>
<feature type="transmembrane region" description="Helical" evidence="8">
    <location>
        <begin position="88"/>
        <end position="111"/>
    </location>
</feature>
<dbReference type="Pfam" id="PF01578">
    <property type="entry name" value="Cytochrom_C_asm"/>
    <property type="match status" value="1"/>
</dbReference>
<keyword evidence="5" id="KW-0201">Cytochrome c-type biogenesis</keyword>
<dbReference type="RefSeq" id="WP_341470378.1">
    <property type="nucleotide sequence ID" value="NZ_CP128400.1"/>
</dbReference>
<evidence type="ECO:0000313" key="13">
    <source>
        <dbReference type="Proteomes" id="UP001431572"/>
    </source>
</evidence>
<dbReference type="Proteomes" id="UP000521676">
    <property type="component" value="Unassembled WGS sequence"/>
</dbReference>
<dbReference type="EMBL" id="JACATZ010000003">
    <property type="protein sequence ID" value="NWJ48542.1"/>
    <property type="molecule type" value="Genomic_DNA"/>
</dbReference>
<keyword evidence="13" id="KW-1185">Reference proteome</keyword>
<sequence length="242" mass="27424">MATAIKYTKPTKGLGLSNVLFWATVFSWPISLIFVLMAGDDVNLKYSQRIFYYHLPANIMCFLSFMVYFIGGIAYWRTRNRKWDIVMVAGLELGIFWAVIGIITGAIWARYAWGTFWTWDPRLTTVSIMMVVYISGVMLRSAVEDPTRKAALTAAFGIIGFVNVPLVYFSTRWFPKGEHPVIFGGDSGTPVGLEGFMFITLGVCFVAVGLLFAWMLQARIRLGHMHEELQARRMTLEGMENE</sequence>
<feature type="transmembrane region" description="Helical" evidence="8">
    <location>
        <begin position="51"/>
        <end position="76"/>
    </location>
</feature>
<evidence type="ECO:0000256" key="2">
    <source>
        <dbReference type="ARBA" id="ARBA00005840"/>
    </source>
</evidence>
<dbReference type="Proteomes" id="UP001431572">
    <property type="component" value="Chromosome 2"/>
</dbReference>
<feature type="transmembrane region" description="Helical" evidence="8">
    <location>
        <begin position="123"/>
        <end position="143"/>
    </location>
</feature>
<feature type="domain" description="Cytochrome c assembly protein" evidence="9">
    <location>
        <begin position="22"/>
        <end position="177"/>
    </location>
</feature>
<dbReference type="InterPro" id="IPR003557">
    <property type="entry name" value="Cyt_c_biogenesis_CcmC"/>
</dbReference>
<comment type="similarity">
    <text evidence="2">Belongs to the CcmC/CycZ/HelC family.</text>
</comment>
<dbReference type="GO" id="GO:0015232">
    <property type="term" value="F:heme transmembrane transporter activity"/>
    <property type="evidence" value="ECO:0007669"/>
    <property type="project" value="InterPro"/>
</dbReference>
<comment type="subcellular location">
    <subcellularLocation>
        <location evidence="1">Membrane</location>
        <topology evidence="1">Multi-pass membrane protein</topology>
    </subcellularLocation>
</comment>
<dbReference type="GO" id="GO:0005886">
    <property type="term" value="C:plasma membrane"/>
    <property type="evidence" value="ECO:0007669"/>
    <property type="project" value="TreeGrafter"/>
</dbReference>
<feature type="transmembrane region" description="Helical" evidence="8">
    <location>
        <begin position="196"/>
        <end position="216"/>
    </location>
</feature>
<feature type="transmembrane region" description="Helical" evidence="8">
    <location>
        <begin position="150"/>
        <end position="169"/>
    </location>
</feature>
<evidence type="ECO:0000256" key="7">
    <source>
        <dbReference type="ARBA" id="ARBA00023136"/>
    </source>
</evidence>
<evidence type="ECO:0000259" key="9">
    <source>
        <dbReference type="Pfam" id="PF01578"/>
    </source>
</evidence>
<gene>
    <name evidence="10" type="primary">ccsA</name>
    <name evidence="10" type="ORF">HXX08_22010</name>
    <name evidence="11" type="ORF">OZ401_004086</name>
</gene>
<accession>A0A8T7M9B7</accession>
<dbReference type="GO" id="GO:0020037">
    <property type="term" value="F:heme binding"/>
    <property type="evidence" value="ECO:0007669"/>
    <property type="project" value="InterPro"/>
</dbReference>
<dbReference type="EMBL" id="CP128400">
    <property type="protein sequence ID" value="WJW68473.1"/>
    <property type="molecule type" value="Genomic_DNA"/>
</dbReference>
<keyword evidence="4 8" id="KW-0812">Transmembrane</keyword>
<dbReference type="InterPro" id="IPR002541">
    <property type="entry name" value="Cyt_c_assembly"/>
</dbReference>
<keyword evidence="6 8" id="KW-1133">Transmembrane helix</keyword>
<evidence type="ECO:0000256" key="4">
    <source>
        <dbReference type="ARBA" id="ARBA00022692"/>
    </source>
</evidence>
<dbReference type="PRINTS" id="PR01386">
    <property type="entry name" value="CCMCBIOGNSIS"/>
</dbReference>
<protein>
    <recommendedName>
        <fullName evidence="3">Heme exporter protein C</fullName>
    </recommendedName>
</protein>
<evidence type="ECO:0000313" key="11">
    <source>
        <dbReference type="EMBL" id="WJW68473.1"/>
    </source>
</evidence>
<reference evidence="10 12" key="1">
    <citation type="submission" date="2020-06" db="EMBL/GenBank/DDBJ databases">
        <title>Anoxygenic phototrophic Chloroflexota member uses a Type I reaction center.</title>
        <authorList>
            <person name="Tsuji J.M."/>
            <person name="Shaw N.A."/>
            <person name="Nagashima S."/>
            <person name="Venkiteswaran J."/>
            <person name="Schiff S.L."/>
            <person name="Hanada S."/>
            <person name="Tank M."/>
            <person name="Neufeld J.D."/>
        </authorList>
    </citation>
    <scope>NUCLEOTIDE SEQUENCE [LARGE SCALE GENOMIC DNA]</scope>
    <source>
        <strain evidence="10">L227-S17</strain>
    </source>
</reference>
<dbReference type="GO" id="GO:0017004">
    <property type="term" value="P:cytochrome complex assembly"/>
    <property type="evidence" value="ECO:0007669"/>
    <property type="project" value="UniProtKB-KW"/>
</dbReference>
<keyword evidence="7 8" id="KW-0472">Membrane</keyword>
<feature type="transmembrane region" description="Helical" evidence="8">
    <location>
        <begin position="20"/>
        <end position="39"/>
    </location>
</feature>
<dbReference type="InterPro" id="IPR045062">
    <property type="entry name" value="Cyt_c_biogenesis_CcsA/CcmC"/>
</dbReference>